<accession>A0A9W8YBU6</accession>
<dbReference type="EMBL" id="JAPEUY010000004">
    <property type="protein sequence ID" value="KAJ4373865.1"/>
    <property type="molecule type" value="Genomic_DNA"/>
</dbReference>
<organism evidence="2 3">
    <name type="scientific">Neocucurbitaria cava</name>
    <dbReference type="NCBI Taxonomy" id="798079"/>
    <lineage>
        <taxon>Eukaryota</taxon>
        <taxon>Fungi</taxon>
        <taxon>Dikarya</taxon>
        <taxon>Ascomycota</taxon>
        <taxon>Pezizomycotina</taxon>
        <taxon>Dothideomycetes</taxon>
        <taxon>Pleosporomycetidae</taxon>
        <taxon>Pleosporales</taxon>
        <taxon>Pleosporineae</taxon>
        <taxon>Cucurbitariaceae</taxon>
        <taxon>Neocucurbitaria</taxon>
    </lineage>
</organism>
<feature type="region of interest" description="Disordered" evidence="1">
    <location>
        <begin position="1"/>
        <end position="39"/>
    </location>
</feature>
<evidence type="ECO:0000313" key="3">
    <source>
        <dbReference type="Proteomes" id="UP001140560"/>
    </source>
</evidence>
<proteinExistence type="predicted"/>
<feature type="region of interest" description="Disordered" evidence="1">
    <location>
        <begin position="97"/>
        <end position="118"/>
    </location>
</feature>
<evidence type="ECO:0000313" key="2">
    <source>
        <dbReference type="EMBL" id="KAJ4373865.1"/>
    </source>
</evidence>
<name>A0A9W8YBU6_9PLEO</name>
<protein>
    <submittedName>
        <fullName evidence="2">Uncharacterized protein</fullName>
    </submittedName>
</protein>
<dbReference type="Proteomes" id="UP001140560">
    <property type="component" value="Unassembled WGS sequence"/>
</dbReference>
<comment type="caution">
    <text evidence="2">The sequence shown here is derived from an EMBL/GenBank/DDBJ whole genome shotgun (WGS) entry which is preliminary data.</text>
</comment>
<keyword evidence="3" id="KW-1185">Reference proteome</keyword>
<dbReference type="AlphaFoldDB" id="A0A9W8YBU6"/>
<reference evidence="2" key="1">
    <citation type="submission" date="2022-10" db="EMBL/GenBank/DDBJ databases">
        <title>Tapping the CABI collections for fungal endophytes: first genome assemblies for Collariella, Neodidymelliopsis, Ascochyta clinopodiicola, Didymella pomorum, Didymosphaeria variabile, Neocosmospora piperis and Neocucurbitaria cava.</title>
        <authorList>
            <person name="Hill R."/>
        </authorList>
    </citation>
    <scope>NUCLEOTIDE SEQUENCE</scope>
    <source>
        <strain evidence="2">IMI 356814</strain>
    </source>
</reference>
<feature type="compositionally biased region" description="Basic and acidic residues" evidence="1">
    <location>
        <begin position="97"/>
        <end position="109"/>
    </location>
</feature>
<gene>
    <name evidence="2" type="ORF">N0V83_002604</name>
</gene>
<feature type="compositionally biased region" description="Polar residues" evidence="1">
    <location>
        <begin position="15"/>
        <end position="26"/>
    </location>
</feature>
<evidence type="ECO:0000256" key="1">
    <source>
        <dbReference type="SAM" id="MobiDB-lite"/>
    </source>
</evidence>
<sequence length="685" mass="75056">MAGRFHEKEDDLEGQQPTPGPVSSTGIIKLQPNRKNIDRTWRPVPASDLEKYSTAARDARCDSSTAGRLLLSNTTITSLMDSRYDLSTEAFPILESKELSENHTDRSGDPIETSRASNNEYCPNFSRSFAGDHYGQLFGKLPDPICLHEEMGEFDGQVIFIGHPNRDVSAHQWSSASFQWVNIGRYAHSRSKVEGSLASDRLKENCVSHDPLAFFKSAAENREKLIVENGRTKEVPSGALQSAPANGARTASLSTASDPIVEKFPGLIHNNVPSNPIHLEDDDPLTSMTLQASVGMECLEDPFVAPTESSTLSVGPSLKIGNDRNDPKGSLDLGYAFPLKPGISAVSDHSIRSTSQNLILEGKRNHHEIFTGLAHRQLETALRDINLGEDAAGGHALSSGRSFLSRRTPLPASSENTWDNRTTRDRLAELSDLTLQPSGPGQEGIALPTYTYVQPEARSLHHPPGLTVANPHRIVSSLNASAPTYANMRRLTPGPKSSAFEAMNFNATAATLRFSDPDGLRQSQEYEIANGLGHQAPTVQCFKGPFFTDSKPTTSDPTVSLSVPIGEEEKLYNWFRDGHRPSRQQEYAKTLISAAAPSNRCRSLGAVGEAFGGPRDRYYENTSPFIRLYESLSEYLEEYSNGSGRSYFTRAWKPAAPRLRDLDQDGNNSYFHGPTDILADPKAAL</sequence>
<dbReference type="OrthoDB" id="10251048at2759"/>
<feature type="region of interest" description="Disordered" evidence="1">
    <location>
        <begin position="396"/>
        <end position="418"/>
    </location>
</feature>